<evidence type="ECO:0000313" key="11">
    <source>
        <dbReference type="EMBL" id="SCZ92034.1"/>
    </source>
</evidence>
<evidence type="ECO:0000256" key="7">
    <source>
        <dbReference type="ARBA" id="ARBA00023306"/>
    </source>
</evidence>
<proteinExistence type="inferred from homology"/>
<dbReference type="GO" id="GO:0003677">
    <property type="term" value="F:DNA binding"/>
    <property type="evidence" value="ECO:0007669"/>
    <property type="project" value="UniProtKB-KW"/>
</dbReference>
<dbReference type="AlphaFoldDB" id="A0A2X0MIK4"/>
<evidence type="ECO:0000259" key="10">
    <source>
        <dbReference type="SMART" id="SM00382"/>
    </source>
</evidence>
<keyword evidence="3" id="KW-0547">Nucleotide-binding</keyword>
<keyword evidence="5" id="KW-0238">DNA-binding</keyword>
<protein>
    <submittedName>
        <fullName evidence="11">BZ3500_MvSof-1268-A1-R1_Chr5-3g08294 protein</fullName>
    </submittedName>
</protein>
<reference evidence="12" key="1">
    <citation type="submission" date="2016-10" db="EMBL/GenBank/DDBJ databases">
        <authorList>
            <person name="Jeantristanb JTB J.-T."/>
            <person name="Ricardo R."/>
        </authorList>
    </citation>
    <scope>NUCLEOTIDE SEQUENCE [LARGE SCALE GENOMIC DNA]</scope>
</reference>
<dbReference type="CDD" id="cd18140">
    <property type="entry name" value="HLD_clamp_RFC"/>
    <property type="match status" value="1"/>
</dbReference>
<dbReference type="InterPro" id="IPR047854">
    <property type="entry name" value="RFC_lid"/>
</dbReference>
<name>A0A2X0MIK4_9BASI</name>
<dbReference type="SUPFAM" id="SSF52540">
    <property type="entry name" value="P-loop containing nucleoside triphosphate hydrolases"/>
    <property type="match status" value="1"/>
</dbReference>
<dbReference type="CDD" id="cd00009">
    <property type="entry name" value="AAA"/>
    <property type="match status" value="1"/>
</dbReference>
<keyword evidence="7" id="KW-0131">Cell cycle</keyword>
<feature type="region of interest" description="Disordered" evidence="9">
    <location>
        <begin position="327"/>
        <end position="357"/>
    </location>
</feature>
<evidence type="ECO:0000256" key="1">
    <source>
        <dbReference type="ARBA" id="ARBA00004123"/>
    </source>
</evidence>
<evidence type="ECO:0000313" key="12">
    <source>
        <dbReference type="Proteomes" id="UP000249723"/>
    </source>
</evidence>
<keyword evidence="12" id="KW-1185">Reference proteome</keyword>
<keyword evidence="2" id="KW-0235">DNA replication</keyword>
<dbReference type="Gene3D" id="1.10.8.60">
    <property type="match status" value="1"/>
</dbReference>
<dbReference type="PANTHER" id="PTHR46765:SF1">
    <property type="entry name" value="P-LOOP CONTAINING NUCLEOSIDE TRIPHOSPHATE HYDROLASES SUPERFAMILY PROTEIN"/>
    <property type="match status" value="1"/>
</dbReference>
<dbReference type="Pfam" id="PF00004">
    <property type="entry name" value="AAA"/>
    <property type="match status" value="1"/>
</dbReference>
<dbReference type="InterPro" id="IPR053016">
    <property type="entry name" value="CTF18-RFC_complex"/>
</dbReference>
<dbReference type="SMART" id="SM00382">
    <property type="entry name" value="AAA"/>
    <property type="match status" value="1"/>
</dbReference>
<evidence type="ECO:0000256" key="8">
    <source>
        <dbReference type="ARBA" id="ARBA00043975"/>
    </source>
</evidence>
<dbReference type="InterPro" id="IPR027417">
    <property type="entry name" value="P-loop_NTPase"/>
</dbReference>
<feature type="domain" description="AAA+ ATPase" evidence="10">
    <location>
        <begin position="371"/>
        <end position="525"/>
    </location>
</feature>
<gene>
    <name evidence="11" type="ORF">BZ3500_MVSOF-1268-A1-R1_CHR5-3G08294</name>
</gene>
<dbReference type="OrthoDB" id="2195431at2759"/>
<dbReference type="GO" id="GO:0016887">
    <property type="term" value="F:ATP hydrolysis activity"/>
    <property type="evidence" value="ECO:0007669"/>
    <property type="project" value="InterPro"/>
</dbReference>
<organism evidence="11 12">
    <name type="scientific">Microbotryum saponariae</name>
    <dbReference type="NCBI Taxonomy" id="289078"/>
    <lineage>
        <taxon>Eukaryota</taxon>
        <taxon>Fungi</taxon>
        <taxon>Dikarya</taxon>
        <taxon>Basidiomycota</taxon>
        <taxon>Pucciniomycotina</taxon>
        <taxon>Microbotryomycetes</taxon>
        <taxon>Microbotryales</taxon>
        <taxon>Microbotryaceae</taxon>
        <taxon>Microbotryum</taxon>
    </lineage>
</organism>
<feature type="compositionally biased region" description="Gly residues" evidence="9">
    <location>
        <begin position="343"/>
        <end position="357"/>
    </location>
</feature>
<accession>A0A2X0MIK4</accession>
<dbReference type="InterPro" id="IPR003593">
    <property type="entry name" value="AAA+_ATPase"/>
</dbReference>
<keyword evidence="4" id="KW-0067">ATP-binding</keyword>
<feature type="region of interest" description="Disordered" evidence="9">
    <location>
        <begin position="17"/>
        <end position="38"/>
    </location>
</feature>
<dbReference type="GO" id="GO:0006260">
    <property type="term" value="P:DNA replication"/>
    <property type="evidence" value="ECO:0007669"/>
    <property type="project" value="UniProtKB-KW"/>
</dbReference>
<evidence type="ECO:0000256" key="4">
    <source>
        <dbReference type="ARBA" id="ARBA00022840"/>
    </source>
</evidence>
<dbReference type="EMBL" id="FMWP01000017">
    <property type="protein sequence ID" value="SCZ92034.1"/>
    <property type="molecule type" value="Genomic_DNA"/>
</dbReference>
<dbReference type="PANTHER" id="PTHR46765">
    <property type="entry name" value="P-LOOP CONTAINING NUCLEOSIDE TRIPHOSPHATE HYDROLASES SUPERFAMILY PROTEIN"/>
    <property type="match status" value="1"/>
</dbReference>
<sequence>MIFEPDPDFEDAIAMAEVEEEEQQRPRASRTVVASGSSTWSWNETRVDASDGNELDRVRSEDATKGNGIGIGIGQQCLQMGVGARSSWGKGKATVFEEEDGFGAMDEDEVEAVGEFGLGRAAALPIASRTTSSTHDYTTPFSDLTNLNLSLSKPGYLETVPVSATTLDGKTVRFGRRKKLEMYQYTTQAKKEDAEALERLAHSMLETPYHRMVEQIQQEHILARKQFEADACVASRSRRDGVEDADVCWSVARGWYSTNAHLVKDDVGMNSPETTLWTDRYKPKRFTDLLGDEASPSRPRRIHRSALLWLKEWDQCVFKNHQGKNNAAAELRRERRKKRAREGGFGGAGAGKDGGVGEGGMVYSDPYGRPQEKVMLLCGPPGLGKTTLAYVLAQQAGYQVLEVNASDDRTGKVVEDRIRNALESTALTMDGRLKGNKPTCVIIDEVDGAGGGGESSFVRTLVKLVNEGSSNRKYRGKGKKDRPLLRPIICICNDLYAPTLRPLRPMAKIVRFSAPTNTMLVKRLRTICDEEGLGADSKNLTMLAEVAEGDLRSCLNTLQIGWLKSRGLLYPQFIKRRSTHVDEEAIRSTIVGLKDTGTSATQVINRLFKKPPRKKGGGNSDDRFVNRITRDVQTCGEYEKISQGCFENYLSAKQLTDTWPRINEALDWLFLYDRLDGRLRSDRDYELLGYVPYAFAPWYKLFSSHSTIPLEFPKADYEAYLKRIAHQEIVQTFSSQLPQGLKSLFTGPNVSAELLPLLNRILSPQLKPINSQLIKAEDRIVLINLVNTMLALGLAFVQDKNEEGQLMYKLEPLTALGATSRPIDVFVHFEGKRATDIAASRYAVRHLVTREMEAEVIRRSERHGAAAATKTTAGDILAAYNVKPNAANGAASGVKEAVDFFGRAIVAKPVAASEGPQVNFVVQPRAIKAVYRFHEGFSNAVRTTKRVADFLV</sequence>
<dbReference type="Proteomes" id="UP000249723">
    <property type="component" value="Unassembled WGS sequence"/>
</dbReference>
<dbReference type="GO" id="GO:0005524">
    <property type="term" value="F:ATP binding"/>
    <property type="evidence" value="ECO:0007669"/>
    <property type="project" value="UniProtKB-KW"/>
</dbReference>
<evidence type="ECO:0000256" key="6">
    <source>
        <dbReference type="ARBA" id="ARBA00023242"/>
    </source>
</evidence>
<keyword evidence="6" id="KW-0539">Nucleus</keyword>
<evidence type="ECO:0000256" key="5">
    <source>
        <dbReference type="ARBA" id="ARBA00023125"/>
    </source>
</evidence>
<dbReference type="InterPro" id="IPR003959">
    <property type="entry name" value="ATPase_AAA_core"/>
</dbReference>
<dbReference type="GO" id="GO:0005634">
    <property type="term" value="C:nucleus"/>
    <property type="evidence" value="ECO:0007669"/>
    <property type="project" value="UniProtKB-SubCell"/>
</dbReference>
<dbReference type="STRING" id="289078.A0A2X0MIK4"/>
<evidence type="ECO:0000256" key="3">
    <source>
        <dbReference type="ARBA" id="ARBA00022741"/>
    </source>
</evidence>
<dbReference type="Gene3D" id="3.40.50.300">
    <property type="entry name" value="P-loop containing nucleotide triphosphate hydrolases"/>
    <property type="match status" value="1"/>
</dbReference>
<evidence type="ECO:0000256" key="9">
    <source>
        <dbReference type="SAM" id="MobiDB-lite"/>
    </source>
</evidence>
<evidence type="ECO:0000256" key="2">
    <source>
        <dbReference type="ARBA" id="ARBA00022705"/>
    </source>
</evidence>
<comment type="similarity">
    <text evidence="8">Belongs to the activator 1 small subunits family. CTF18 subfamily.</text>
</comment>
<comment type="subcellular location">
    <subcellularLocation>
        <location evidence="1">Nucleus</location>
    </subcellularLocation>
</comment>